<dbReference type="EMBL" id="BSEO01000001">
    <property type="protein sequence ID" value="GLJ78705.1"/>
    <property type="molecule type" value="Genomic_DNA"/>
</dbReference>
<dbReference type="Pfam" id="PF03466">
    <property type="entry name" value="LysR_substrate"/>
    <property type="match status" value="1"/>
</dbReference>
<dbReference type="InterPro" id="IPR036390">
    <property type="entry name" value="WH_DNA-bd_sf"/>
</dbReference>
<feature type="domain" description="HTH lysR-type" evidence="5">
    <location>
        <begin position="1"/>
        <end position="56"/>
    </location>
</feature>
<keyword evidence="3" id="KW-0238">DNA-binding</keyword>
<dbReference type="PANTHER" id="PTHR30126:SF39">
    <property type="entry name" value="HTH-TYPE TRANSCRIPTIONAL REGULATOR CYSL"/>
    <property type="match status" value="1"/>
</dbReference>
<dbReference type="SUPFAM" id="SSF53850">
    <property type="entry name" value="Periplasmic binding protein-like II"/>
    <property type="match status" value="1"/>
</dbReference>
<comment type="caution">
    <text evidence="6">The sequence shown here is derived from an EMBL/GenBank/DDBJ whole genome shotgun (WGS) entry which is preliminary data.</text>
</comment>
<dbReference type="AlphaFoldDB" id="A0A9W6M267"/>
<evidence type="ECO:0000259" key="5">
    <source>
        <dbReference type="PROSITE" id="PS50931"/>
    </source>
</evidence>
<dbReference type="InterPro" id="IPR000847">
    <property type="entry name" value="LysR_HTH_N"/>
</dbReference>
<organism evidence="6 7">
    <name type="scientific">Microbacterium imperiale</name>
    <dbReference type="NCBI Taxonomy" id="33884"/>
    <lineage>
        <taxon>Bacteria</taxon>
        <taxon>Bacillati</taxon>
        <taxon>Actinomycetota</taxon>
        <taxon>Actinomycetes</taxon>
        <taxon>Micrococcales</taxon>
        <taxon>Microbacteriaceae</taxon>
        <taxon>Microbacterium</taxon>
    </lineage>
</organism>
<comment type="similarity">
    <text evidence="1">Belongs to the LysR transcriptional regulatory family.</text>
</comment>
<keyword evidence="7" id="KW-1185">Reference proteome</keyword>
<accession>A0A9W6M267</accession>
<dbReference type="Pfam" id="PF00126">
    <property type="entry name" value="HTH_1"/>
    <property type="match status" value="1"/>
</dbReference>
<evidence type="ECO:0000256" key="2">
    <source>
        <dbReference type="ARBA" id="ARBA00023015"/>
    </source>
</evidence>
<dbReference type="PRINTS" id="PR00039">
    <property type="entry name" value="HTHLYSR"/>
</dbReference>
<reference evidence="6" key="1">
    <citation type="journal article" date="2014" name="Int. J. Syst. Evol. Microbiol.">
        <title>Complete genome sequence of Corynebacterium casei LMG S-19264T (=DSM 44701T), isolated from a smear-ripened cheese.</title>
        <authorList>
            <consortium name="US DOE Joint Genome Institute (JGI-PGF)"/>
            <person name="Walter F."/>
            <person name="Albersmeier A."/>
            <person name="Kalinowski J."/>
            <person name="Ruckert C."/>
        </authorList>
    </citation>
    <scope>NUCLEOTIDE SEQUENCE</scope>
    <source>
        <strain evidence="6">VKM Ac-1447</strain>
    </source>
</reference>
<dbReference type="PANTHER" id="PTHR30126">
    <property type="entry name" value="HTH-TYPE TRANSCRIPTIONAL REGULATOR"/>
    <property type="match status" value="1"/>
</dbReference>
<name>A0A9W6M267_9MICO</name>
<evidence type="ECO:0000256" key="4">
    <source>
        <dbReference type="ARBA" id="ARBA00023163"/>
    </source>
</evidence>
<dbReference type="Gene3D" id="1.10.10.10">
    <property type="entry name" value="Winged helix-like DNA-binding domain superfamily/Winged helix DNA-binding domain"/>
    <property type="match status" value="1"/>
</dbReference>
<dbReference type="PROSITE" id="PS50931">
    <property type="entry name" value="HTH_LYSR"/>
    <property type="match status" value="1"/>
</dbReference>
<gene>
    <name evidence="6" type="ORF">GCM10017586_03870</name>
</gene>
<evidence type="ECO:0000256" key="1">
    <source>
        <dbReference type="ARBA" id="ARBA00009437"/>
    </source>
</evidence>
<dbReference type="Proteomes" id="UP001142317">
    <property type="component" value="Unassembled WGS sequence"/>
</dbReference>
<proteinExistence type="inferred from homology"/>
<evidence type="ECO:0000313" key="7">
    <source>
        <dbReference type="Proteomes" id="UP001142317"/>
    </source>
</evidence>
<dbReference type="SUPFAM" id="SSF46785">
    <property type="entry name" value="Winged helix' DNA-binding domain"/>
    <property type="match status" value="1"/>
</dbReference>
<evidence type="ECO:0000256" key="3">
    <source>
        <dbReference type="ARBA" id="ARBA00023125"/>
    </source>
</evidence>
<dbReference type="GO" id="GO:0003700">
    <property type="term" value="F:DNA-binding transcription factor activity"/>
    <property type="evidence" value="ECO:0007669"/>
    <property type="project" value="InterPro"/>
</dbReference>
<keyword evidence="4" id="KW-0804">Transcription</keyword>
<dbReference type="Gene3D" id="3.40.190.10">
    <property type="entry name" value="Periplasmic binding protein-like II"/>
    <property type="match status" value="2"/>
</dbReference>
<evidence type="ECO:0000313" key="6">
    <source>
        <dbReference type="EMBL" id="GLJ78705.1"/>
    </source>
</evidence>
<reference evidence="6" key="2">
    <citation type="submission" date="2023-01" db="EMBL/GenBank/DDBJ databases">
        <authorList>
            <person name="Sun Q."/>
            <person name="Evtushenko L."/>
        </authorList>
    </citation>
    <scope>NUCLEOTIDE SEQUENCE</scope>
    <source>
        <strain evidence="6">VKM Ac-1447</strain>
    </source>
</reference>
<dbReference type="InterPro" id="IPR036388">
    <property type="entry name" value="WH-like_DNA-bd_sf"/>
</dbReference>
<protein>
    <submittedName>
        <fullName evidence="6">LysR family transcriptional regulator</fullName>
    </submittedName>
</protein>
<keyword evidence="2" id="KW-0805">Transcription regulation</keyword>
<dbReference type="RefSeq" id="WP_245338096.1">
    <property type="nucleotide sequence ID" value="NZ_BSEO01000001.1"/>
</dbReference>
<dbReference type="GO" id="GO:0000976">
    <property type="term" value="F:transcription cis-regulatory region binding"/>
    <property type="evidence" value="ECO:0007669"/>
    <property type="project" value="TreeGrafter"/>
</dbReference>
<sequence length="284" mass="30482">MDHLRTFVTVYRAGSVTHAARLLGISQATASTHVQALERSLGYALFHRDRDGVRPTGRGIELAREVAGHVDAIEDAALLSGPADSSTRAIRVGGAAEMLSVMVIPHLSELIDAVAAPMLLEFGLAEDLLDRLADRSLDIVVSAVAPRRRGISAVPIYDEEFLLVAAPSWLGADPETVPVIAYADNLPIVRRYWRSVFNRPPEGLRLVAVIPDLRGIRTLVLTGAGMSVLPAYLVADDLDAGSLITLDAPTVLPLNTVFLATRGREMESNAALGAIASHLRRLIH</sequence>
<dbReference type="CDD" id="cd05466">
    <property type="entry name" value="PBP2_LTTR_substrate"/>
    <property type="match status" value="1"/>
</dbReference>
<dbReference type="InterPro" id="IPR005119">
    <property type="entry name" value="LysR_subst-bd"/>
</dbReference>